<dbReference type="Pfam" id="PF05521">
    <property type="entry name" value="Phage_HCP"/>
    <property type="match status" value="1"/>
</dbReference>
<dbReference type="RefSeq" id="WP_086379250.1">
    <property type="nucleotide sequence ID" value="NZ_CAJHHL010000003.1"/>
</dbReference>
<gene>
    <name evidence="1" type="ORF">IAG11_18625</name>
</gene>
<name>A0A241YLS2_ACIBA</name>
<proteinExistence type="predicted"/>
<accession>A0A241YLS2</accession>
<dbReference type="InterPro" id="IPR008767">
    <property type="entry name" value="Phage_SPP1_head-tail_adaptor"/>
</dbReference>
<dbReference type="Proteomes" id="UP000634608">
    <property type="component" value="Unassembled WGS sequence"/>
</dbReference>
<protein>
    <submittedName>
        <fullName evidence="1">Phage head closure protein</fullName>
    </submittedName>
</protein>
<dbReference type="Gene3D" id="2.40.10.270">
    <property type="entry name" value="Bacteriophage SPP1 head-tail adaptor protein"/>
    <property type="match status" value="1"/>
</dbReference>
<dbReference type="AlphaFoldDB" id="A0A241YLS2"/>
<comment type="caution">
    <text evidence="1">The sequence shown here is derived from an EMBL/GenBank/DDBJ whole genome shotgun (WGS) entry which is preliminary data.</text>
</comment>
<evidence type="ECO:0000313" key="1">
    <source>
        <dbReference type="EMBL" id="MBD0221887.1"/>
    </source>
</evidence>
<dbReference type="EMBL" id="JACSVK010000101">
    <property type="protein sequence ID" value="MBD0221887.1"/>
    <property type="molecule type" value="Genomic_DNA"/>
</dbReference>
<dbReference type="NCBIfam" id="TIGR01563">
    <property type="entry name" value="gp16_SPP1"/>
    <property type="match status" value="1"/>
</dbReference>
<dbReference type="InterPro" id="IPR038666">
    <property type="entry name" value="SSP1_head-tail_sf"/>
</dbReference>
<organism evidence="1 2">
    <name type="scientific">Acinetobacter baumannii</name>
    <dbReference type="NCBI Taxonomy" id="470"/>
    <lineage>
        <taxon>Bacteria</taxon>
        <taxon>Pseudomonadati</taxon>
        <taxon>Pseudomonadota</taxon>
        <taxon>Gammaproteobacteria</taxon>
        <taxon>Moraxellales</taxon>
        <taxon>Moraxellaceae</taxon>
        <taxon>Acinetobacter</taxon>
        <taxon>Acinetobacter calcoaceticus/baumannii complex</taxon>
    </lineage>
</organism>
<reference evidence="1" key="1">
    <citation type="submission" date="2020-08" db="EMBL/GenBank/DDBJ databases">
        <title>Diversity of carbapenem-resistant Acinetobacter baumannii and bacteriophage-mediated spread of the Oxa23 carbapenemase.</title>
        <authorList>
            <person name="Abouelfetouh A."/>
            <person name="Mattock J."/>
            <person name="Turner D."/>
            <person name="Li E."/>
            <person name="Evans B.A."/>
        </authorList>
    </citation>
    <scope>NUCLEOTIDE SEQUENCE</scope>
    <source>
        <strain evidence="1">A86</strain>
    </source>
</reference>
<evidence type="ECO:0000313" key="2">
    <source>
        <dbReference type="Proteomes" id="UP000634608"/>
    </source>
</evidence>
<sequence>MGQKASDLRHRITIQKPIQTQDQNTGKLIVSWLDFTTVWAEVTDLSTRDVIAAKAANSTIQARAKVRYSSTTKQVDSTMRVLFDGYFYKIDGNPMRDPDSRREYLTINLATGDKAWNG</sequence>